<protein>
    <submittedName>
        <fullName evidence="9">SEIPIN2</fullName>
    </submittedName>
</protein>
<dbReference type="OrthoDB" id="3990054at2759"/>
<dbReference type="PANTHER" id="PTHR21212">
    <property type="entry name" value="BERNARDINELLI-SEIP CONGENITAL LIPODYSTROPHY 2 HOMOLOG BSCL2 PROTEIN"/>
    <property type="match status" value="1"/>
</dbReference>
<dbReference type="GO" id="GO:0005789">
    <property type="term" value="C:endoplasmic reticulum membrane"/>
    <property type="evidence" value="ECO:0007669"/>
    <property type="project" value="UniProtKB-SubCell"/>
</dbReference>
<feature type="compositionally biased region" description="Basic and acidic residues" evidence="7">
    <location>
        <begin position="52"/>
        <end position="62"/>
    </location>
</feature>
<evidence type="ECO:0000313" key="10">
    <source>
        <dbReference type="Proteomes" id="UP001165190"/>
    </source>
</evidence>
<feature type="transmembrane region" description="Helical" evidence="8">
    <location>
        <begin position="422"/>
        <end position="446"/>
    </location>
</feature>
<feature type="transmembrane region" description="Helical" evidence="8">
    <location>
        <begin position="340"/>
        <end position="358"/>
    </location>
</feature>
<reference evidence="9" key="1">
    <citation type="submission" date="2023-05" db="EMBL/GenBank/DDBJ databases">
        <title>Genome and transcriptome analyses reveal genes involved in the formation of fine ridges on petal epidermal cells in Hibiscus trionum.</title>
        <authorList>
            <person name="Koshimizu S."/>
            <person name="Masuda S."/>
            <person name="Ishii T."/>
            <person name="Shirasu K."/>
            <person name="Hoshino A."/>
            <person name="Arita M."/>
        </authorList>
    </citation>
    <scope>NUCLEOTIDE SEQUENCE</scope>
    <source>
        <strain evidence="9">Hamamatsu line</strain>
    </source>
</reference>
<evidence type="ECO:0000256" key="2">
    <source>
        <dbReference type="ARBA" id="ARBA00022692"/>
    </source>
</evidence>
<feature type="compositionally biased region" description="Basic and acidic residues" evidence="7">
    <location>
        <begin position="1"/>
        <end position="17"/>
    </location>
</feature>
<evidence type="ECO:0000256" key="7">
    <source>
        <dbReference type="SAM" id="MobiDB-lite"/>
    </source>
</evidence>
<evidence type="ECO:0000256" key="5">
    <source>
        <dbReference type="ARBA" id="ARBA00023098"/>
    </source>
</evidence>
<keyword evidence="3" id="KW-0256">Endoplasmic reticulum</keyword>
<keyword evidence="6 8" id="KW-0472">Membrane</keyword>
<dbReference type="GO" id="GO:0140042">
    <property type="term" value="P:lipid droplet formation"/>
    <property type="evidence" value="ECO:0007669"/>
    <property type="project" value="UniProtKB-ARBA"/>
</dbReference>
<evidence type="ECO:0000256" key="3">
    <source>
        <dbReference type="ARBA" id="ARBA00022824"/>
    </source>
</evidence>
<feature type="region of interest" description="Disordered" evidence="7">
    <location>
        <begin position="1"/>
        <end position="65"/>
    </location>
</feature>
<feature type="transmembrane region" description="Helical" evidence="8">
    <location>
        <begin position="203"/>
        <end position="227"/>
    </location>
</feature>
<accession>A0A9W7MT47</accession>
<dbReference type="GO" id="GO:0006629">
    <property type="term" value="P:lipid metabolic process"/>
    <property type="evidence" value="ECO:0007669"/>
    <property type="project" value="UniProtKB-KW"/>
</dbReference>
<gene>
    <name evidence="9" type="ORF">HRI_005087600</name>
</gene>
<evidence type="ECO:0000313" key="9">
    <source>
        <dbReference type="EMBL" id="GMJ14184.1"/>
    </source>
</evidence>
<organism evidence="9 10">
    <name type="scientific">Hibiscus trionum</name>
    <name type="common">Flower of an hour</name>
    <dbReference type="NCBI Taxonomy" id="183268"/>
    <lineage>
        <taxon>Eukaryota</taxon>
        <taxon>Viridiplantae</taxon>
        <taxon>Streptophyta</taxon>
        <taxon>Embryophyta</taxon>
        <taxon>Tracheophyta</taxon>
        <taxon>Spermatophyta</taxon>
        <taxon>Magnoliopsida</taxon>
        <taxon>eudicotyledons</taxon>
        <taxon>Gunneridae</taxon>
        <taxon>Pentapetalae</taxon>
        <taxon>rosids</taxon>
        <taxon>malvids</taxon>
        <taxon>Malvales</taxon>
        <taxon>Malvaceae</taxon>
        <taxon>Malvoideae</taxon>
        <taxon>Hibiscus</taxon>
    </lineage>
</organism>
<keyword evidence="4 8" id="KW-1133">Transmembrane helix</keyword>
<feature type="transmembrane region" description="Helical" evidence="8">
    <location>
        <begin position="140"/>
        <end position="166"/>
    </location>
</feature>
<feature type="compositionally biased region" description="Polar residues" evidence="7">
    <location>
        <begin position="28"/>
        <end position="37"/>
    </location>
</feature>
<keyword evidence="2 8" id="KW-0812">Transmembrane</keyword>
<comment type="subcellular location">
    <subcellularLocation>
        <location evidence="1">Endoplasmic reticulum membrane</location>
        <topology evidence="1">Multi-pass membrane protein</topology>
    </subcellularLocation>
</comment>
<dbReference type="Pfam" id="PF06775">
    <property type="entry name" value="Seipin"/>
    <property type="match status" value="1"/>
</dbReference>
<sequence>MVSEIADEKDNFHDDVPFHGSLTVDQLDPSTSGVSSTLHHRLFSRRGSSSKEPGDSLVETHSKNSSKTYKFHRDLNPNDDISEITESTTHIEPTVTTARNDESVVTQGGNSADSETELSDSLYSSLSLLMFISRLTMKSIWFLLKLIIRLITLPLTVLSYLIIFVIDPFRPLRQITAYVITNLIKLWVNSPCGRLVLGFGWGILWATYLAFVLCGCLFTSLVISGILMRYLGEQPFVVKEPLNFDYTKSSPAAFVPIISCAAVERKKIDVGMNLRSRYSRIVPPFRQLQVTVSLTLPESDYNRNLGMFQLRTDFLSVNGETLASSSHPCMMRFKSLPIRLLLTLFKAATLVTGFVFEIQTLNVKIRRLNEGPVPTACLKVVLEQQASHGPGAGIPELYGASLILESELPFIKRIIWYWKKTVFIWVSIVSFATELLFISVCCRCVLLPRTRKTDGSSGRHR</sequence>
<dbReference type="PANTHER" id="PTHR21212:SF0">
    <property type="entry name" value="SEIPIN"/>
    <property type="match status" value="1"/>
</dbReference>
<evidence type="ECO:0000256" key="6">
    <source>
        <dbReference type="ARBA" id="ARBA00023136"/>
    </source>
</evidence>
<evidence type="ECO:0000256" key="1">
    <source>
        <dbReference type="ARBA" id="ARBA00004477"/>
    </source>
</evidence>
<comment type="caution">
    <text evidence="9">The sequence shown here is derived from an EMBL/GenBank/DDBJ whole genome shotgun (WGS) entry which is preliminary data.</text>
</comment>
<dbReference type="Proteomes" id="UP001165190">
    <property type="component" value="Unassembled WGS sequence"/>
</dbReference>
<dbReference type="InterPro" id="IPR009617">
    <property type="entry name" value="Seipin"/>
</dbReference>
<name>A0A9W7MT47_HIBTR</name>
<keyword evidence="5" id="KW-0443">Lipid metabolism</keyword>
<keyword evidence="10" id="KW-1185">Reference proteome</keyword>
<dbReference type="CDD" id="cd23995">
    <property type="entry name" value="Seipin_BSCL2_like"/>
    <property type="match status" value="1"/>
</dbReference>
<dbReference type="EMBL" id="BSYR01000069">
    <property type="protein sequence ID" value="GMJ14184.1"/>
    <property type="molecule type" value="Genomic_DNA"/>
</dbReference>
<evidence type="ECO:0000256" key="8">
    <source>
        <dbReference type="SAM" id="Phobius"/>
    </source>
</evidence>
<dbReference type="AlphaFoldDB" id="A0A9W7MT47"/>
<evidence type="ECO:0000256" key="4">
    <source>
        <dbReference type="ARBA" id="ARBA00022989"/>
    </source>
</evidence>
<proteinExistence type="predicted"/>